<dbReference type="GO" id="GO:0000122">
    <property type="term" value="P:negative regulation of transcription by RNA polymerase II"/>
    <property type="evidence" value="ECO:0007669"/>
    <property type="project" value="TreeGrafter"/>
</dbReference>
<organism evidence="1 2">
    <name type="scientific">Xiphophorus maculatus</name>
    <name type="common">Southern platyfish</name>
    <name type="synonym">Platypoecilus maculatus</name>
    <dbReference type="NCBI Taxonomy" id="8083"/>
    <lineage>
        <taxon>Eukaryota</taxon>
        <taxon>Metazoa</taxon>
        <taxon>Chordata</taxon>
        <taxon>Craniata</taxon>
        <taxon>Vertebrata</taxon>
        <taxon>Euteleostomi</taxon>
        <taxon>Actinopterygii</taxon>
        <taxon>Neopterygii</taxon>
        <taxon>Teleostei</taxon>
        <taxon>Neoteleostei</taxon>
        <taxon>Acanthomorphata</taxon>
        <taxon>Ovalentaria</taxon>
        <taxon>Atherinomorphae</taxon>
        <taxon>Cyprinodontiformes</taxon>
        <taxon>Poeciliidae</taxon>
        <taxon>Poeciliinae</taxon>
        <taxon>Xiphophorus</taxon>
    </lineage>
</organism>
<keyword evidence="2" id="KW-1185">Reference proteome</keyword>
<dbReference type="Ensembl" id="ENSXMAT00000021595.1">
    <property type="protein sequence ID" value="ENSXMAP00000029875.1"/>
    <property type="gene ID" value="ENSXMAG00000028379.1"/>
</dbReference>
<dbReference type="InParanoid" id="A0A3B5QHZ6"/>
<dbReference type="GO" id="GO:0003714">
    <property type="term" value="F:transcription corepressor activity"/>
    <property type="evidence" value="ECO:0007669"/>
    <property type="project" value="TreeGrafter"/>
</dbReference>
<dbReference type="PANTHER" id="PTHR13308">
    <property type="entry name" value="NEDD4-BINDING PROTEIN 2-LIKE 1"/>
    <property type="match status" value="1"/>
</dbReference>
<evidence type="ECO:0000313" key="2">
    <source>
        <dbReference type="Proteomes" id="UP000002852"/>
    </source>
</evidence>
<dbReference type="Proteomes" id="UP000002852">
    <property type="component" value="Unassembled WGS sequence"/>
</dbReference>
<reference evidence="1" key="4">
    <citation type="submission" date="2025-09" db="UniProtKB">
        <authorList>
            <consortium name="Ensembl"/>
        </authorList>
    </citation>
    <scope>IDENTIFICATION</scope>
    <source>
        <strain evidence="1">JP 163 A</strain>
    </source>
</reference>
<accession>A0A3B5QHZ6</accession>
<proteinExistence type="predicted"/>
<dbReference type="InterPro" id="IPR026302">
    <property type="entry name" value="NEDD4-bd_p2"/>
</dbReference>
<reference evidence="2" key="1">
    <citation type="submission" date="2012-01" db="EMBL/GenBank/DDBJ databases">
        <authorList>
            <person name="Walter R."/>
            <person name="Schartl M."/>
            <person name="Warren W."/>
        </authorList>
    </citation>
    <scope>NUCLEOTIDE SEQUENCE [LARGE SCALE GENOMIC DNA]</scope>
    <source>
        <strain evidence="2">JP 163 A</strain>
    </source>
</reference>
<sequence>MHDGYSPIIIDNTNLQAWEMKPYVKMVRWNFFFLVITPVRSTQRNHSPCMRLRLPLFHGQCIG</sequence>
<reference evidence="1" key="3">
    <citation type="submission" date="2025-08" db="UniProtKB">
        <authorList>
            <consortium name="Ensembl"/>
        </authorList>
    </citation>
    <scope>IDENTIFICATION</scope>
    <source>
        <strain evidence="1">JP 163 A</strain>
    </source>
</reference>
<dbReference type="PANTHER" id="PTHR13308:SF23">
    <property type="entry name" value="NEDD4-BINDING PROTEIN 2-LIKE 2"/>
    <property type="match status" value="1"/>
</dbReference>
<dbReference type="AlphaFoldDB" id="A0A3B5QHZ6"/>
<name>A0A3B5QHZ6_XIPMA</name>
<dbReference type="GO" id="GO:0005634">
    <property type="term" value="C:nucleus"/>
    <property type="evidence" value="ECO:0007669"/>
    <property type="project" value="TreeGrafter"/>
</dbReference>
<protein>
    <submittedName>
        <fullName evidence="1">Uncharacterized protein</fullName>
    </submittedName>
</protein>
<evidence type="ECO:0000313" key="1">
    <source>
        <dbReference type="Ensembl" id="ENSXMAP00000029875.1"/>
    </source>
</evidence>
<reference evidence="2" key="2">
    <citation type="journal article" date="2013" name="Nat. Genet.">
        <title>The genome of the platyfish, Xiphophorus maculatus, provides insights into evolutionary adaptation and several complex traits.</title>
        <authorList>
            <person name="Schartl M."/>
            <person name="Walter R.B."/>
            <person name="Shen Y."/>
            <person name="Garcia T."/>
            <person name="Catchen J."/>
            <person name="Amores A."/>
            <person name="Braasch I."/>
            <person name="Chalopin D."/>
            <person name="Volff J.N."/>
            <person name="Lesch K.P."/>
            <person name="Bisazza A."/>
            <person name="Minx P."/>
            <person name="Hillier L."/>
            <person name="Wilson R.K."/>
            <person name="Fuerstenberg S."/>
            <person name="Boore J."/>
            <person name="Searle S."/>
            <person name="Postlethwait J.H."/>
            <person name="Warren W.C."/>
        </authorList>
    </citation>
    <scope>NUCLEOTIDE SEQUENCE [LARGE SCALE GENOMIC DNA]</scope>
    <source>
        <strain evidence="2">JP 163 A</strain>
    </source>
</reference>